<dbReference type="STRING" id="1331196.A0A1B9J0V1"/>
<reference evidence="4" key="2">
    <citation type="submission" date="2013-12" db="EMBL/GenBank/DDBJ databases">
        <title>Evolution of pathogenesis and genome organization in the Tremellales.</title>
        <authorList>
            <person name="Cuomo C."/>
            <person name="Litvintseva A."/>
            <person name="Heitman J."/>
            <person name="Chen Y."/>
            <person name="Sun S."/>
            <person name="Springer D."/>
            <person name="Dromer F."/>
            <person name="Young S."/>
            <person name="Zeng Q."/>
            <person name="Chapman S."/>
            <person name="Gujja S."/>
            <person name="Saif S."/>
            <person name="Birren B."/>
        </authorList>
    </citation>
    <scope>NUCLEOTIDE SEQUENCE [LARGE SCALE GENOMIC DNA]</scope>
    <source>
        <strain evidence="4">CBS 10435</strain>
    </source>
</reference>
<protein>
    <submittedName>
        <fullName evidence="3">Uncharacterized protein</fullName>
    </submittedName>
</protein>
<dbReference type="GO" id="GO:0006487">
    <property type="term" value="P:protein N-linked glycosylation"/>
    <property type="evidence" value="ECO:0007669"/>
    <property type="project" value="TreeGrafter"/>
</dbReference>
<evidence type="ECO:0000313" key="4">
    <source>
        <dbReference type="Proteomes" id="UP000092583"/>
    </source>
</evidence>
<keyword evidence="4" id="KW-1185">Reference proteome</keyword>
<accession>A0A1B9J0V1</accession>
<proteinExistence type="predicted"/>
<dbReference type="EMBL" id="KI669459">
    <property type="protein sequence ID" value="OCF61408.1"/>
    <property type="molecule type" value="Genomic_DNA"/>
</dbReference>
<dbReference type="GO" id="GO:0000139">
    <property type="term" value="C:Golgi membrane"/>
    <property type="evidence" value="ECO:0007669"/>
    <property type="project" value="TreeGrafter"/>
</dbReference>
<gene>
    <name evidence="3" type="ORF">L486_01056</name>
</gene>
<reference evidence="3 4" key="1">
    <citation type="submission" date="2013-07" db="EMBL/GenBank/DDBJ databases">
        <title>The Genome Sequence of Kwoniella mangroviensis CBS10435.</title>
        <authorList>
            <consortium name="The Broad Institute Genome Sequencing Platform"/>
            <person name="Cuomo C."/>
            <person name="Litvintseva A."/>
            <person name="Chen Y."/>
            <person name="Heitman J."/>
            <person name="Sun S."/>
            <person name="Springer D."/>
            <person name="Dromer F."/>
            <person name="Young S.K."/>
            <person name="Zeng Q."/>
            <person name="Gargeya S."/>
            <person name="Fitzgerald M."/>
            <person name="Abouelleil A."/>
            <person name="Alvarado L."/>
            <person name="Berlin A.M."/>
            <person name="Chapman S.B."/>
            <person name="Dewar J."/>
            <person name="Goldberg J."/>
            <person name="Griggs A."/>
            <person name="Gujja S."/>
            <person name="Hansen M."/>
            <person name="Howarth C."/>
            <person name="Imamovic A."/>
            <person name="Larimer J."/>
            <person name="McCowan C."/>
            <person name="Murphy C."/>
            <person name="Pearson M."/>
            <person name="Priest M."/>
            <person name="Roberts A."/>
            <person name="Saif S."/>
            <person name="Shea T."/>
            <person name="Sykes S."/>
            <person name="Wortman J."/>
            <person name="Nusbaum C."/>
            <person name="Birren B."/>
        </authorList>
    </citation>
    <scope>NUCLEOTIDE SEQUENCE [LARGE SCALE GENOMIC DNA]</scope>
    <source>
        <strain evidence="3 4">CBS 10435</strain>
    </source>
</reference>
<evidence type="ECO:0000256" key="1">
    <source>
        <dbReference type="ARBA" id="ARBA00022676"/>
    </source>
</evidence>
<name>A0A1B9J0V1_9TREE</name>
<dbReference type="Proteomes" id="UP000092583">
    <property type="component" value="Unassembled WGS sequence"/>
</dbReference>
<organism evidence="3 4">
    <name type="scientific">Kwoniella mangroviensis CBS 10435</name>
    <dbReference type="NCBI Taxonomy" id="1331196"/>
    <lineage>
        <taxon>Eukaryota</taxon>
        <taxon>Fungi</taxon>
        <taxon>Dikarya</taxon>
        <taxon>Basidiomycota</taxon>
        <taxon>Agaricomycotina</taxon>
        <taxon>Tremellomycetes</taxon>
        <taxon>Tremellales</taxon>
        <taxon>Cryptococcaceae</taxon>
        <taxon>Kwoniella</taxon>
    </lineage>
</organism>
<keyword evidence="2" id="KW-0808">Transferase</keyword>
<keyword evidence="1" id="KW-0328">Glycosyltransferase</keyword>
<evidence type="ECO:0000256" key="2">
    <source>
        <dbReference type="ARBA" id="ARBA00022679"/>
    </source>
</evidence>
<dbReference type="AlphaFoldDB" id="A0A1B9J0V1"/>
<dbReference type="InterPro" id="IPR008630">
    <property type="entry name" value="Glyco_trans_34"/>
</dbReference>
<evidence type="ECO:0000313" key="3">
    <source>
        <dbReference type="EMBL" id="OCF61408.1"/>
    </source>
</evidence>
<dbReference type="GO" id="GO:0016757">
    <property type="term" value="F:glycosyltransferase activity"/>
    <property type="evidence" value="ECO:0007669"/>
    <property type="project" value="UniProtKB-KW"/>
</dbReference>
<dbReference type="PANTHER" id="PTHR31306:SF4">
    <property type="entry name" value="ALPHA-1,2-GALACTOSYLTRANSFERASE"/>
    <property type="match status" value="1"/>
</dbReference>
<dbReference type="OrthoDB" id="2594328at2759"/>
<sequence>MRVLSSSRTVASSILCIVILCLLLFGLQSDLPRYTLSIHDQLTQSTITETKSSDFFQPLHHLIDSLSLRPLDELPNQKPSILIFQHLPYFTPLYRASYATRKLYSEIWGYGYKCSRYSKIGDGDGPRKVNNGKSVKKVYALYEVFKDELKKDENESIADVDTIISNPSIPIHFLLPPPTLDPPPMFLGNQDHNGFNAGVLIFRIHPHILKLLEWVIIEFGKSLEGLKKKGELPRKDQVLLSTASNQPEL</sequence>
<dbReference type="PANTHER" id="PTHR31306">
    <property type="entry name" value="ALPHA-1,6-MANNOSYLTRANSFERASE MNN11-RELATED"/>
    <property type="match status" value="1"/>
</dbReference>